<dbReference type="FunFam" id="3.40.1080.10:FF:000001">
    <property type="entry name" value="Succinyl-coa:3-ketoacid-coenzyme a transferase subunit b"/>
    <property type="match status" value="1"/>
</dbReference>
<name>A0A2S5STK8_9BURK</name>
<accession>A0A2S5STK8</accession>
<dbReference type="NCBIfam" id="TIGR02428">
    <property type="entry name" value="pcaJ_scoB_fam"/>
    <property type="match status" value="1"/>
</dbReference>
<keyword evidence="2 3" id="KW-0808">Transferase</keyword>
<dbReference type="AlphaFoldDB" id="A0A2S5STK8"/>
<dbReference type="RefSeq" id="WP_104302667.1">
    <property type="nucleotide sequence ID" value="NZ_PSNX01000009.1"/>
</dbReference>
<keyword evidence="4" id="KW-1185">Reference proteome</keyword>
<dbReference type="InterPro" id="IPR037171">
    <property type="entry name" value="NagB/RpiA_transferase-like"/>
</dbReference>
<comment type="similarity">
    <text evidence="1">Belongs to the 3-oxoacid CoA-transferase subunit B family.</text>
</comment>
<dbReference type="Gene3D" id="3.40.1080.10">
    <property type="entry name" value="Glutaconate Coenzyme A-transferase"/>
    <property type="match status" value="1"/>
</dbReference>
<dbReference type="SUPFAM" id="SSF100950">
    <property type="entry name" value="NagB/RpiA/CoA transferase-like"/>
    <property type="match status" value="1"/>
</dbReference>
<comment type="caution">
    <text evidence="3">The sequence shown here is derived from an EMBL/GenBank/DDBJ whole genome shotgun (WGS) entry which is preliminary data.</text>
</comment>
<evidence type="ECO:0000256" key="2">
    <source>
        <dbReference type="ARBA" id="ARBA00022679"/>
    </source>
</evidence>
<evidence type="ECO:0000313" key="3">
    <source>
        <dbReference type="EMBL" id="PPE66070.1"/>
    </source>
</evidence>
<reference evidence="3 4" key="1">
    <citation type="submission" date="2018-02" db="EMBL/GenBank/DDBJ databases">
        <title>Reclassifiation of [Polyangium] brachysporum DSM 7029 as Guopingzhaonella breviflexa gen. nov., sp. nov., a member of the family Comamonadaceae.</title>
        <authorList>
            <person name="Tang B."/>
        </authorList>
    </citation>
    <scope>NUCLEOTIDE SEQUENCE [LARGE SCALE GENOMIC DNA]</scope>
    <source>
        <strain evidence="3 4">BCRC 80649</strain>
    </source>
</reference>
<protein>
    <submittedName>
        <fullName evidence="3">Succinyl-CoA--3-ketoacid-CoA transferase</fullName>
    </submittedName>
</protein>
<dbReference type="PANTHER" id="PTHR13707:SF57">
    <property type="entry name" value="SUCCINYL-COA:3-KETOACID COENZYME A TRANSFERASE SUBUNIT B-RELATED"/>
    <property type="match status" value="1"/>
</dbReference>
<dbReference type="OrthoDB" id="3369756at2"/>
<evidence type="ECO:0000256" key="1">
    <source>
        <dbReference type="ARBA" id="ARBA00007047"/>
    </source>
</evidence>
<dbReference type="SMART" id="SM00882">
    <property type="entry name" value="CoA_trans"/>
    <property type="match status" value="1"/>
</dbReference>
<dbReference type="InterPro" id="IPR012791">
    <property type="entry name" value="3-oxoacid_CoA-transf_B"/>
</dbReference>
<dbReference type="Pfam" id="PF01144">
    <property type="entry name" value="CoA_trans"/>
    <property type="match status" value="1"/>
</dbReference>
<dbReference type="EMBL" id="PSNX01000009">
    <property type="protein sequence ID" value="PPE66070.1"/>
    <property type="molecule type" value="Genomic_DNA"/>
</dbReference>
<dbReference type="PROSITE" id="PS01274">
    <property type="entry name" value="COA_TRANSF_2"/>
    <property type="match status" value="1"/>
</dbReference>
<sequence>MAWNRDDMAARAARELRDGYYVNLGIGLPTLVANHVPAGMEVWLQSENGLLGIGPFPTESEVDADLINAGKQTVTTLPGSSFFSSADSFAMIRGGKINLAILGAMQVSEKGDLANWMIPGKMVKGMGGAMDLVAGVGRVVVLMEHCAKNGEHKLLQQCTLPLTGVGVVNRIVTDLCVLDITPKGFVCIELAPGVTEDEVRLKTGAHVEFALATA</sequence>
<dbReference type="InterPro" id="IPR004164">
    <property type="entry name" value="CoA_transf_AS"/>
</dbReference>
<dbReference type="InterPro" id="IPR004165">
    <property type="entry name" value="CoA_trans_fam_I"/>
</dbReference>
<gene>
    <name evidence="3" type="ORF">C1704_10390</name>
</gene>
<dbReference type="PANTHER" id="PTHR13707">
    <property type="entry name" value="KETOACID-COENZYME A TRANSFERASE"/>
    <property type="match status" value="1"/>
</dbReference>
<proteinExistence type="inferred from homology"/>
<organism evidence="3 4">
    <name type="scientific">Caldimonas caldifontis</name>
    <dbReference type="NCBI Taxonomy" id="1452508"/>
    <lineage>
        <taxon>Bacteria</taxon>
        <taxon>Pseudomonadati</taxon>
        <taxon>Pseudomonadota</taxon>
        <taxon>Betaproteobacteria</taxon>
        <taxon>Burkholderiales</taxon>
        <taxon>Sphaerotilaceae</taxon>
        <taxon>Caldimonas</taxon>
    </lineage>
</organism>
<dbReference type="Proteomes" id="UP000238605">
    <property type="component" value="Unassembled WGS sequence"/>
</dbReference>
<dbReference type="GO" id="GO:0008410">
    <property type="term" value="F:CoA-transferase activity"/>
    <property type="evidence" value="ECO:0007669"/>
    <property type="project" value="InterPro"/>
</dbReference>
<evidence type="ECO:0000313" key="4">
    <source>
        <dbReference type="Proteomes" id="UP000238605"/>
    </source>
</evidence>